<dbReference type="EMBL" id="KN817578">
    <property type="protein sequence ID" value="KJA19411.1"/>
    <property type="molecule type" value="Genomic_DNA"/>
</dbReference>
<dbReference type="GO" id="GO:0031011">
    <property type="term" value="C:Ino80 complex"/>
    <property type="evidence" value="ECO:0007669"/>
    <property type="project" value="InterPro"/>
</dbReference>
<keyword evidence="2" id="KW-1185">Reference proteome</keyword>
<dbReference type="PANTHER" id="PTHR37287">
    <property type="entry name" value="INO EIGHTY SUBUNIT 1"/>
    <property type="match status" value="1"/>
</dbReference>
<sequence>IFCDAHAVFIGAGGAPMTFAELYVAALYGSSKCSNLLKQKMLATPAFATEFAKIALLTKVGRINTTMAWTSTHRRPVGREYI</sequence>
<name>A0A0D2NRT9_HYPSF</name>
<dbReference type="STRING" id="945553.A0A0D2NRT9"/>
<dbReference type="InterPro" id="IPR038014">
    <property type="entry name" value="Ies1"/>
</dbReference>
<proteinExistence type="predicted"/>
<dbReference type="PANTHER" id="PTHR37287:SF1">
    <property type="entry name" value="INO EIGHTY SUBUNIT 1"/>
    <property type="match status" value="1"/>
</dbReference>
<dbReference type="OrthoDB" id="2904771at2759"/>
<organism evidence="1 2">
    <name type="scientific">Hypholoma sublateritium (strain FD-334 SS-4)</name>
    <dbReference type="NCBI Taxonomy" id="945553"/>
    <lineage>
        <taxon>Eukaryota</taxon>
        <taxon>Fungi</taxon>
        <taxon>Dikarya</taxon>
        <taxon>Basidiomycota</taxon>
        <taxon>Agaricomycotina</taxon>
        <taxon>Agaricomycetes</taxon>
        <taxon>Agaricomycetidae</taxon>
        <taxon>Agaricales</taxon>
        <taxon>Agaricineae</taxon>
        <taxon>Strophariaceae</taxon>
        <taxon>Hypholoma</taxon>
    </lineage>
</organism>
<dbReference type="OMA" id="INTTMAW"/>
<dbReference type="Proteomes" id="UP000054270">
    <property type="component" value="Unassembled WGS sequence"/>
</dbReference>
<protein>
    <submittedName>
        <fullName evidence="1">Uncharacterized protein</fullName>
    </submittedName>
</protein>
<dbReference type="AlphaFoldDB" id="A0A0D2NRT9"/>
<reference evidence="2" key="1">
    <citation type="submission" date="2014-04" db="EMBL/GenBank/DDBJ databases">
        <title>Evolutionary Origins and Diversification of the Mycorrhizal Mutualists.</title>
        <authorList>
            <consortium name="DOE Joint Genome Institute"/>
            <consortium name="Mycorrhizal Genomics Consortium"/>
            <person name="Kohler A."/>
            <person name="Kuo A."/>
            <person name="Nagy L.G."/>
            <person name="Floudas D."/>
            <person name="Copeland A."/>
            <person name="Barry K.W."/>
            <person name="Cichocki N."/>
            <person name="Veneault-Fourrey C."/>
            <person name="LaButti K."/>
            <person name="Lindquist E.A."/>
            <person name="Lipzen A."/>
            <person name="Lundell T."/>
            <person name="Morin E."/>
            <person name="Murat C."/>
            <person name="Riley R."/>
            <person name="Ohm R."/>
            <person name="Sun H."/>
            <person name="Tunlid A."/>
            <person name="Henrissat B."/>
            <person name="Grigoriev I.V."/>
            <person name="Hibbett D.S."/>
            <person name="Martin F."/>
        </authorList>
    </citation>
    <scope>NUCLEOTIDE SEQUENCE [LARGE SCALE GENOMIC DNA]</scope>
    <source>
        <strain evidence="2">FD-334 SS-4</strain>
    </source>
</reference>
<feature type="non-terminal residue" evidence="1">
    <location>
        <position position="1"/>
    </location>
</feature>
<accession>A0A0D2NRT9</accession>
<gene>
    <name evidence="1" type="ORF">HYPSUDRAFT_143805</name>
</gene>
<evidence type="ECO:0000313" key="2">
    <source>
        <dbReference type="Proteomes" id="UP000054270"/>
    </source>
</evidence>
<evidence type="ECO:0000313" key="1">
    <source>
        <dbReference type="EMBL" id="KJA19411.1"/>
    </source>
</evidence>